<dbReference type="AlphaFoldDB" id="A0A6A5V2M4"/>
<gene>
    <name evidence="2" type="ORF">BU23DRAFT_581508</name>
</gene>
<evidence type="ECO:0000313" key="3">
    <source>
        <dbReference type="Proteomes" id="UP000800036"/>
    </source>
</evidence>
<evidence type="ECO:0000313" key="2">
    <source>
        <dbReference type="EMBL" id="KAF1971355.1"/>
    </source>
</evidence>
<sequence>MRRRLPSDDSSDGSEYTESNADGSVTSDTDLTDNETCSNEDGKQGEEVEDQAWLFADKNHPPEHYTSMLETFDEREYTKEDYKESSTHLLDRIEDQWNQCWTYLGRTDLRSHATVSLLDQRQGKGGRKRQGIKFASSLGTYWKVYRLVYERATSLKLDGKMNRSMHKVLRKLAKKHGLKKIGRDKACMYVEDLTRVLETNLVTTEKRYSHGRYRIQTQVYLQLGGFTANRPKALLSLCYRHVQVTLLRDPEGGPHRVLLELTFEFTKENTFPIPEVIYDETLTFSPHVFLLGMLFHDGAFAAYNLTSPEELSRLSIPPERNELPLRLNRKLDDIPVFRMAERTPEGWVISKDKPLPDSTLRPWIKSLREITRFAQITRPYSLRYAGGKAFNENNNISLSYHEAMQNLIIGHANIRTFLKHYLSRRVTVDTQAVVQGIQPQDALMRAACTMSRSIDARRPRSLTPEQSASVNDDPIVRSLLAQREQLKRSLGTRHSRYQALNRKINQTRQRLRHALLQEIKERWEYEQPVRDVEQQLAGIEAKDVAAAAMSCGAMLPAQKALVDAVLTQPGTSLEEEVNRRNRAIRAVMDYCGIEEGGIHLSRLKQSKGHVVPLVTREEELQRKVDKELEAAKVSVYKEKRPRICFVCLGNEKLPTAERTHSFHTPGDLSKHFMRRHLANIDIEHKMHWQRHAHEVHGTVSLRAA</sequence>
<dbReference type="PANTHER" id="PTHR37535">
    <property type="entry name" value="FLUG DOMAIN PROTEIN"/>
    <property type="match status" value="1"/>
</dbReference>
<dbReference type="InterPro" id="IPR021842">
    <property type="entry name" value="DUF3435"/>
</dbReference>
<feature type="region of interest" description="Disordered" evidence="1">
    <location>
        <begin position="1"/>
        <end position="46"/>
    </location>
</feature>
<organism evidence="2 3">
    <name type="scientific">Bimuria novae-zelandiae CBS 107.79</name>
    <dbReference type="NCBI Taxonomy" id="1447943"/>
    <lineage>
        <taxon>Eukaryota</taxon>
        <taxon>Fungi</taxon>
        <taxon>Dikarya</taxon>
        <taxon>Ascomycota</taxon>
        <taxon>Pezizomycotina</taxon>
        <taxon>Dothideomycetes</taxon>
        <taxon>Pleosporomycetidae</taxon>
        <taxon>Pleosporales</taxon>
        <taxon>Massarineae</taxon>
        <taxon>Didymosphaeriaceae</taxon>
        <taxon>Bimuria</taxon>
    </lineage>
</organism>
<keyword evidence="3" id="KW-1185">Reference proteome</keyword>
<dbReference type="Pfam" id="PF11917">
    <property type="entry name" value="DUF3435"/>
    <property type="match status" value="1"/>
</dbReference>
<protein>
    <submittedName>
        <fullName evidence="2">C2H2 finger domain protein</fullName>
    </submittedName>
</protein>
<dbReference type="PANTHER" id="PTHR37535:SF2">
    <property type="entry name" value="FINGER DOMAIN PROTEIN, PUTATIVE (AFU_ORTHOLOGUE AFUA_6G09300)-RELATED"/>
    <property type="match status" value="1"/>
</dbReference>
<accession>A0A6A5V2M4</accession>
<feature type="compositionally biased region" description="Polar residues" evidence="1">
    <location>
        <begin position="13"/>
        <end position="39"/>
    </location>
</feature>
<reference evidence="2" key="1">
    <citation type="journal article" date="2020" name="Stud. Mycol.">
        <title>101 Dothideomycetes genomes: a test case for predicting lifestyles and emergence of pathogens.</title>
        <authorList>
            <person name="Haridas S."/>
            <person name="Albert R."/>
            <person name="Binder M."/>
            <person name="Bloem J."/>
            <person name="Labutti K."/>
            <person name="Salamov A."/>
            <person name="Andreopoulos B."/>
            <person name="Baker S."/>
            <person name="Barry K."/>
            <person name="Bills G."/>
            <person name="Bluhm B."/>
            <person name="Cannon C."/>
            <person name="Castanera R."/>
            <person name="Culley D."/>
            <person name="Daum C."/>
            <person name="Ezra D."/>
            <person name="Gonzalez J."/>
            <person name="Henrissat B."/>
            <person name="Kuo A."/>
            <person name="Liang C."/>
            <person name="Lipzen A."/>
            <person name="Lutzoni F."/>
            <person name="Magnuson J."/>
            <person name="Mondo S."/>
            <person name="Nolan M."/>
            <person name="Ohm R."/>
            <person name="Pangilinan J."/>
            <person name="Park H.-J."/>
            <person name="Ramirez L."/>
            <person name="Alfaro M."/>
            <person name="Sun H."/>
            <person name="Tritt A."/>
            <person name="Yoshinaga Y."/>
            <person name="Zwiers L.-H."/>
            <person name="Turgeon B."/>
            <person name="Goodwin S."/>
            <person name="Spatafora J."/>
            <person name="Crous P."/>
            <person name="Grigoriev I."/>
        </authorList>
    </citation>
    <scope>NUCLEOTIDE SEQUENCE</scope>
    <source>
        <strain evidence="2">CBS 107.79</strain>
    </source>
</reference>
<evidence type="ECO:0000256" key="1">
    <source>
        <dbReference type="SAM" id="MobiDB-lite"/>
    </source>
</evidence>
<dbReference type="OrthoDB" id="4485682at2759"/>
<proteinExistence type="predicted"/>
<dbReference type="EMBL" id="ML976693">
    <property type="protein sequence ID" value="KAF1971355.1"/>
    <property type="molecule type" value="Genomic_DNA"/>
</dbReference>
<name>A0A6A5V2M4_9PLEO</name>
<dbReference type="Proteomes" id="UP000800036">
    <property type="component" value="Unassembled WGS sequence"/>
</dbReference>